<proteinExistence type="predicted"/>
<dbReference type="EMBL" id="JADPMR010000001">
    <property type="protein sequence ID" value="MBF9000880.1"/>
    <property type="molecule type" value="Genomic_DNA"/>
</dbReference>
<dbReference type="InterPro" id="IPR023401">
    <property type="entry name" value="ODC_N"/>
</dbReference>
<dbReference type="Gene3D" id="3.40.50.720">
    <property type="entry name" value="NAD(P)-binding Rossmann-like Domain"/>
    <property type="match status" value="1"/>
</dbReference>
<dbReference type="Gene3D" id="3.30.1780.10">
    <property type="entry name" value="ornithine cyclodeaminase, domain 1"/>
    <property type="match status" value="1"/>
</dbReference>
<dbReference type="Pfam" id="PF02423">
    <property type="entry name" value="OCD_Mu_crystall"/>
    <property type="match status" value="1"/>
</dbReference>
<dbReference type="PIRSF" id="PIRSF001439">
    <property type="entry name" value="CryM"/>
    <property type="match status" value="1"/>
</dbReference>
<name>A0ABS0GEV1_9VIBR</name>
<comment type="caution">
    <text evidence="1">The sequence shown here is derived from an EMBL/GenBank/DDBJ whole genome shotgun (WGS) entry which is preliminary data.</text>
</comment>
<sequence length="332" mass="36531">MDTLLLNKSEIAELIDLNKILLAVEEGYKSFQNGLVIQPDFMAVSLPGTHQGIDFKAGLDIRGDYISMKSSSGGYDNNPSVGLPIGMNTVLLYEASTSLLKCIMDGTWITGCRTAAAGAISIKYLARDDVKSLSIIGTGRQARRQLYAALEIKQFENVYLWGNSSEFLNDFYNEVSEQSDLNVFKCKSAKEAVENADVLITTTRGRYSDGPIVRETWVKPGTHIAAIGSDMPDKQEIEASLFANAKVVNDSCKLCVKNGETHHAVEQGYLKESDIYAEIGQIILGEKVARTNNDEITIFDTVGMAIQDNVMVAMLFEMAKERCIGTSYNFIK</sequence>
<dbReference type="InterPro" id="IPR003462">
    <property type="entry name" value="ODC_Mu_crystall"/>
</dbReference>
<dbReference type="Proteomes" id="UP000597206">
    <property type="component" value="Unassembled WGS sequence"/>
</dbReference>
<evidence type="ECO:0000313" key="2">
    <source>
        <dbReference type="Proteomes" id="UP000597206"/>
    </source>
</evidence>
<evidence type="ECO:0000313" key="1">
    <source>
        <dbReference type="EMBL" id="MBF9000880.1"/>
    </source>
</evidence>
<accession>A0ABS0GEV1</accession>
<dbReference type="SUPFAM" id="SSF51735">
    <property type="entry name" value="NAD(P)-binding Rossmann-fold domains"/>
    <property type="match status" value="1"/>
</dbReference>
<gene>
    <name evidence="1" type="ORF">I1A42_09920</name>
</gene>
<dbReference type="InterPro" id="IPR036291">
    <property type="entry name" value="NAD(P)-bd_dom_sf"/>
</dbReference>
<dbReference type="PANTHER" id="PTHR13812:SF19">
    <property type="entry name" value="KETIMINE REDUCTASE MU-CRYSTALLIN"/>
    <property type="match status" value="1"/>
</dbReference>
<dbReference type="PANTHER" id="PTHR13812">
    <property type="entry name" value="KETIMINE REDUCTASE MU-CRYSTALLIN"/>
    <property type="match status" value="1"/>
</dbReference>
<dbReference type="RefSeq" id="WP_196123376.1">
    <property type="nucleotide sequence ID" value="NZ_JADPMR010000001.1"/>
</dbReference>
<keyword evidence="2" id="KW-1185">Reference proteome</keyword>
<protein>
    <submittedName>
        <fullName evidence="1">Ornithine cyclodeaminase family protein</fullName>
    </submittedName>
</protein>
<organism evidence="1 2">
    <name type="scientific">Vibrio nitrifigilis</name>
    <dbReference type="NCBI Taxonomy" id="2789781"/>
    <lineage>
        <taxon>Bacteria</taxon>
        <taxon>Pseudomonadati</taxon>
        <taxon>Pseudomonadota</taxon>
        <taxon>Gammaproteobacteria</taxon>
        <taxon>Vibrionales</taxon>
        <taxon>Vibrionaceae</taxon>
        <taxon>Vibrio</taxon>
    </lineage>
</organism>
<reference evidence="1 2" key="1">
    <citation type="submission" date="2020-11" db="EMBL/GenBank/DDBJ databases">
        <title>Vibrio nitrifigilis sp. nov., a marine nitrogen-fixing bacterium isolated from the lagoon sediment of an islet inside an atoll.</title>
        <authorList>
            <person name="Wang L.-T."/>
            <person name="Shieh W.Y."/>
        </authorList>
    </citation>
    <scope>NUCLEOTIDE SEQUENCE [LARGE SCALE GENOMIC DNA]</scope>
    <source>
        <strain evidence="1 2">NFV-1</strain>
    </source>
</reference>